<dbReference type="SUPFAM" id="SSF51658">
    <property type="entry name" value="Xylose isomerase-like"/>
    <property type="match status" value="1"/>
</dbReference>
<dbReference type="GO" id="GO:0016853">
    <property type="term" value="F:isomerase activity"/>
    <property type="evidence" value="ECO:0007669"/>
    <property type="project" value="UniProtKB-KW"/>
</dbReference>
<dbReference type="InterPro" id="IPR050312">
    <property type="entry name" value="IolE/XylAMocC-like"/>
</dbReference>
<evidence type="ECO:0000259" key="1">
    <source>
        <dbReference type="Pfam" id="PF01261"/>
    </source>
</evidence>
<sequence>MKLAAQLYTVRMFTNTDDEVCKMFERIRKAGYEAVQLSGIKAYNPQNIARALKENGLSVCSTHNSLDRIVKETDALIEEHRLFGTSYIGLGYFRGNSLEEYQNLLRDLQPALEKIAAAGMRFTYHNHAHEFIKFDGVRPIDYMKEHTDREKFFFLPDMYWVQTAGASPARFLADFSGRTPIVHFKDMKVAQEEGKNNMAEIYEGNMDYDTIYAECLNQKVEWVVVEQDFCDRDPFESLAISYKNLTQKFRFENAQPRG</sequence>
<dbReference type="PANTHER" id="PTHR12110:SF41">
    <property type="entry name" value="INOSOSE DEHYDRATASE"/>
    <property type="match status" value="1"/>
</dbReference>
<dbReference type="InterPro" id="IPR036237">
    <property type="entry name" value="Xyl_isomerase-like_sf"/>
</dbReference>
<dbReference type="Proteomes" id="UP000824204">
    <property type="component" value="Unassembled WGS sequence"/>
</dbReference>
<protein>
    <submittedName>
        <fullName evidence="2">Sugar phosphate isomerase/epimerase</fullName>
    </submittedName>
</protein>
<evidence type="ECO:0000313" key="3">
    <source>
        <dbReference type="Proteomes" id="UP000824204"/>
    </source>
</evidence>
<accession>A0A9D1V7Q9</accession>
<dbReference type="Gene3D" id="3.20.20.150">
    <property type="entry name" value="Divalent-metal-dependent TIM barrel enzymes"/>
    <property type="match status" value="1"/>
</dbReference>
<comment type="caution">
    <text evidence="2">The sequence shown here is derived from an EMBL/GenBank/DDBJ whole genome shotgun (WGS) entry which is preliminary data.</text>
</comment>
<dbReference type="Pfam" id="PF01261">
    <property type="entry name" value="AP_endonuc_2"/>
    <property type="match status" value="1"/>
</dbReference>
<dbReference type="PANTHER" id="PTHR12110">
    <property type="entry name" value="HYDROXYPYRUVATE ISOMERASE"/>
    <property type="match status" value="1"/>
</dbReference>
<dbReference type="AlphaFoldDB" id="A0A9D1V7Q9"/>
<reference evidence="2" key="1">
    <citation type="journal article" date="2021" name="PeerJ">
        <title>Extensive microbial diversity within the chicken gut microbiome revealed by metagenomics and culture.</title>
        <authorList>
            <person name="Gilroy R."/>
            <person name="Ravi A."/>
            <person name="Getino M."/>
            <person name="Pursley I."/>
            <person name="Horton D.L."/>
            <person name="Alikhan N.F."/>
            <person name="Baker D."/>
            <person name="Gharbi K."/>
            <person name="Hall N."/>
            <person name="Watson M."/>
            <person name="Adriaenssens E.M."/>
            <person name="Foster-Nyarko E."/>
            <person name="Jarju S."/>
            <person name="Secka A."/>
            <person name="Antonio M."/>
            <person name="Oren A."/>
            <person name="Chaudhuri R.R."/>
            <person name="La Ragione R."/>
            <person name="Hildebrand F."/>
            <person name="Pallen M.J."/>
        </authorList>
    </citation>
    <scope>NUCLEOTIDE SEQUENCE</scope>
    <source>
        <strain evidence="2">811</strain>
    </source>
</reference>
<organism evidence="2 3">
    <name type="scientific">Candidatus Borkfalkia faecipullorum</name>
    <dbReference type="NCBI Taxonomy" id="2838510"/>
    <lineage>
        <taxon>Bacteria</taxon>
        <taxon>Bacillati</taxon>
        <taxon>Bacillota</taxon>
        <taxon>Clostridia</taxon>
        <taxon>Christensenellales</taxon>
        <taxon>Christensenellaceae</taxon>
        <taxon>Candidatus Borkfalkia</taxon>
    </lineage>
</organism>
<reference evidence="2" key="2">
    <citation type="submission" date="2021-04" db="EMBL/GenBank/DDBJ databases">
        <authorList>
            <person name="Gilroy R."/>
        </authorList>
    </citation>
    <scope>NUCLEOTIDE SEQUENCE</scope>
    <source>
        <strain evidence="2">811</strain>
    </source>
</reference>
<proteinExistence type="predicted"/>
<feature type="domain" description="Xylose isomerase-like TIM barrel" evidence="1">
    <location>
        <begin position="24"/>
        <end position="226"/>
    </location>
</feature>
<gene>
    <name evidence="2" type="ORF">H9741_04705</name>
</gene>
<evidence type="ECO:0000313" key="2">
    <source>
        <dbReference type="EMBL" id="HIX07747.1"/>
    </source>
</evidence>
<dbReference type="InterPro" id="IPR013022">
    <property type="entry name" value="Xyl_isomerase-like_TIM-brl"/>
</dbReference>
<name>A0A9D1V7Q9_9FIRM</name>
<keyword evidence="2" id="KW-0413">Isomerase</keyword>
<dbReference type="EMBL" id="DXFX01000058">
    <property type="protein sequence ID" value="HIX07747.1"/>
    <property type="molecule type" value="Genomic_DNA"/>
</dbReference>